<dbReference type="RefSeq" id="WP_331243338.1">
    <property type="nucleotide sequence ID" value="NZ_JAQSGJ010000006.1"/>
</dbReference>
<organism evidence="2 3">
    <name type="scientific">Schleiferilactobacillus harbinensis</name>
    <dbReference type="NCBI Taxonomy" id="304207"/>
    <lineage>
        <taxon>Bacteria</taxon>
        <taxon>Bacillati</taxon>
        <taxon>Bacillota</taxon>
        <taxon>Bacilli</taxon>
        <taxon>Lactobacillales</taxon>
        <taxon>Lactobacillaceae</taxon>
        <taxon>Schleiferilactobacillus</taxon>
    </lineage>
</organism>
<name>A0ABU7SXB3_9LACO</name>
<dbReference type="EMBL" id="JAQSGK010000006">
    <property type="protein sequence ID" value="MEE6714976.1"/>
    <property type="molecule type" value="Genomic_DNA"/>
</dbReference>
<evidence type="ECO:0008006" key="4">
    <source>
        <dbReference type="Google" id="ProtNLM"/>
    </source>
</evidence>
<feature type="compositionally biased region" description="Polar residues" evidence="1">
    <location>
        <begin position="890"/>
        <end position="908"/>
    </location>
</feature>
<proteinExistence type="predicted"/>
<dbReference type="Proteomes" id="UP001330016">
    <property type="component" value="Unassembled WGS sequence"/>
</dbReference>
<evidence type="ECO:0000313" key="2">
    <source>
        <dbReference type="EMBL" id="MEE6714976.1"/>
    </source>
</evidence>
<reference evidence="2 3" key="1">
    <citation type="submission" date="2023-02" db="EMBL/GenBank/DDBJ databases">
        <title>The predominant lactic acid bacteria and yeasts involved in the spontaneous fermentation of millet during the production of the traditional porridge Hausa koko in Ghana.</title>
        <authorList>
            <person name="Atter A."/>
            <person name="Diaz M."/>
        </authorList>
    </citation>
    <scope>NUCLEOTIDE SEQUENCE [LARGE SCALE GENOMIC DNA]</scope>
    <source>
        <strain evidence="2 3">FI11640</strain>
    </source>
</reference>
<protein>
    <recommendedName>
        <fullName evidence="4">WxL domain-containing protein</fullName>
    </recommendedName>
</protein>
<gene>
    <name evidence="2" type="ORF">PS435_03805</name>
</gene>
<evidence type="ECO:0000313" key="3">
    <source>
        <dbReference type="Proteomes" id="UP001330016"/>
    </source>
</evidence>
<accession>A0ABU7SXB3</accession>
<feature type="region of interest" description="Disordered" evidence="1">
    <location>
        <begin position="663"/>
        <end position="685"/>
    </location>
</feature>
<keyword evidence="3" id="KW-1185">Reference proteome</keyword>
<feature type="region of interest" description="Disordered" evidence="1">
    <location>
        <begin position="886"/>
        <end position="910"/>
    </location>
</feature>
<evidence type="ECO:0000256" key="1">
    <source>
        <dbReference type="SAM" id="MobiDB-lite"/>
    </source>
</evidence>
<comment type="caution">
    <text evidence="2">The sequence shown here is derived from an EMBL/GenBank/DDBJ whole genome shotgun (WGS) entry which is preliminary data.</text>
</comment>
<sequence>MIRYFTRHQRDNRRCFSILLMTIVLLALLGWPGKTVSAENLDLTDPSNSANPAPNIPSLATGLAPDANGNVASGIAPANATTALQSPITVYPLTGLSPYDPTYYDAAVTGGKHLSPVASNFKLLYRRYAVPQSFTNSATDMQTQNGNVWTPNLQSGEEAYKGHFLQAVGNVNVHVMVYKNAGNGNGWNEDKNGSQYGLSGTNSALRNLLNGNYGVMVRFKMEKGVNAAAISKAIVWDRAYFKLAIDVPLIAANVSRIYVPMQFDHTVYLDQHHPNIFYLKVKGLPMNMDVAANTGLGSMQGVRGVVPYGTTHTAQTTGAQPQMPSTIDYAAYRKQVPAASNLTDTQIKGLIQQDLRDFQNNVKTYTGNTWERVGQTQNTFKENDYPLVPQAAQATWKPGSKSQYDLTQSRYQVNSIVDQNTVSDFYIWNPSQDTSPSVTGSGYSSGYPFTYSLLDALFSLKSIDPLFSQLVSKFTSIISQDGFAGSCFVNFFIDMDKYDGNLDDHSPNKTLTKGYLMPSAQSNHQYNLSMDIIGNDQLVDPSPTSGVYPHNTPMDRALIKPTFYTDAHANDPGYLWKEAATPSNDAYFASIPTGMRWNQDPSQEGPGKRLYWADGGKVGGNVGFSVAMNSWNSYVSPFDWDNKMNIDTTDVSDGAGGTKPWEVVLLPPKNTPSSASLPTRDGSKSYAQRSATLDMASTGGLLASDLPTQSTSLPYPAYTPRKDTDVVSTSRFARVVNYYSNFETADADTDPANWGNKPALNTPDQVYANTGTLAQTVKAVSADVKDNQGNPITTLPTVGNNFKDNLQVRYSGFMGDGAYIRPATLYVLQKRFMPTINLTNRVYNVTAAQLAKGIIIDGNWTANWLPAMSVGGKVAAGVGSDSTVTVGDLTDNNPGKTGTWTKTTNPDNSAEAPGPHAFAFTVNDQADHTVPDSSGTLGVANSVGPHVITVRTTIAYTYKGTQYTSNIDAQQIINVIPEAYDQMTFTQGIVTNPDSYAVTTWKAYKDRIGTDPFVLNDYFNYTSPYDSIRGYVQPTDQIRIRARIIFPGTADLSPLTNVKVTVDMPKTNDSRLPYFTLSPGLVQSNEWQTTTKTSVTMTRGFNAYWSSALPFTNIDPTTIDTSNPAITTFSKINAGPAVMYKGQLIYNQVMEIMYTLNVPNTSAANIPAQQVVRATFTATTPSGATITLGANPVYLYSGGDNTYGLLHVPDLDFGEVPSTAVGTTQSLPIDQQRNAYFEAYDNRAVEPIDPDSPTRDPWYLYAQMSGFRPVGGTGSISGSTITFNDLTTGGTPANGTVTAGGLPTKILTRPGGKYPAGYRRNVGNTTFTVGNTGGGFSGFTGGKYQATVTYTMTPDDGGSTLK</sequence>